<reference evidence="1" key="1">
    <citation type="submission" date="2021-01" db="EMBL/GenBank/DDBJ databases">
        <authorList>
            <consortium name="Genoscope - CEA"/>
            <person name="William W."/>
        </authorList>
    </citation>
    <scope>NUCLEOTIDE SEQUENCE</scope>
</reference>
<sequence length="154" mass="18215">MKVLRFIKVIGLLRAIKLTNIIIKLKIPYLEIIYNLIYTIIKDMSQNFMFITLVSSIWKAIRMLQPNQKDKIGIQKMLLIAQRSQLQVQQICCRNLFQVYNAQQLLIIKMIINDEFQKGRDTHIYLEILQSELKKPPLTIILTSLMQLQKKKNK</sequence>
<dbReference type="AlphaFoldDB" id="A0A8S1LT64"/>
<organism evidence="1 2">
    <name type="scientific">Paramecium sonneborni</name>
    <dbReference type="NCBI Taxonomy" id="65129"/>
    <lineage>
        <taxon>Eukaryota</taxon>
        <taxon>Sar</taxon>
        <taxon>Alveolata</taxon>
        <taxon>Ciliophora</taxon>
        <taxon>Intramacronucleata</taxon>
        <taxon>Oligohymenophorea</taxon>
        <taxon>Peniculida</taxon>
        <taxon>Parameciidae</taxon>
        <taxon>Paramecium</taxon>
    </lineage>
</organism>
<name>A0A8S1LT64_9CILI</name>
<protein>
    <submittedName>
        <fullName evidence="1">Uncharacterized protein</fullName>
    </submittedName>
</protein>
<proteinExistence type="predicted"/>
<accession>A0A8S1LT64</accession>
<keyword evidence="2" id="KW-1185">Reference proteome</keyword>
<comment type="caution">
    <text evidence="1">The sequence shown here is derived from an EMBL/GenBank/DDBJ whole genome shotgun (WGS) entry which is preliminary data.</text>
</comment>
<evidence type="ECO:0000313" key="1">
    <source>
        <dbReference type="EMBL" id="CAD8065764.1"/>
    </source>
</evidence>
<evidence type="ECO:0000313" key="2">
    <source>
        <dbReference type="Proteomes" id="UP000692954"/>
    </source>
</evidence>
<gene>
    <name evidence="1" type="ORF">PSON_ATCC_30995.1.T0200409</name>
</gene>
<dbReference type="Proteomes" id="UP000692954">
    <property type="component" value="Unassembled WGS sequence"/>
</dbReference>
<dbReference type="EMBL" id="CAJJDN010000020">
    <property type="protein sequence ID" value="CAD8065764.1"/>
    <property type="molecule type" value="Genomic_DNA"/>
</dbReference>